<feature type="domain" description="NACHT-NTPase sigma" evidence="3">
    <location>
        <begin position="360"/>
        <end position="394"/>
    </location>
</feature>
<dbReference type="InterPro" id="IPR031353">
    <property type="entry name" value="NACHT_sigma"/>
</dbReference>
<sequence length="400" mass="45302">MKCVSSLVKSVFTAKDRSSPRKSRNYGTRSLFSEPSILDGRHTPEPPRTPNSPTLSAPTPEPALETEEFTAQPLAAISENTRSLWDRSYDSLRERDKQLIKEYEKLLSKELEPELDATSLNISEPESYIDSTDHRHRQEQLALIISNGLKRAEEGKTTYTIFGKTFIPREQVARTAEFVRSIKILVDEAVKSSPEASLAWAGICTVLPILVNPSTAETAQQDGFIYVTARMRFYVELEHLLWPASLEKAVELRQKLDNDLLDLYQHILEFQIKLVIYLYKTRLAKWKDDVINHDIWNGMVSAIKELESTFDRDLKKVNDISSRMELEKLNEKAERFFDALTSKLPVPRDTMKSRPPRALAYGGYGDQFNAFGGAMQYNNTGSGNQYAGVRIYGSPGAGKI</sequence>
<organism evidence="4 5">
    <name type="scientific">Fusarium oxysporum f. sp. raphani</name>
    <dbReference type="NCBI Taxonomy" id="96318"/>
    <lineage>
        <taxon>Eukaryota</taxon>
        <taxon>Fungi</taxon>
        <taxon>Dikarya</taxon>
        <taxon>Ascomycota</taxon>
        <taxon>Pezizomycotina</taxon>
        <taxon>Sordariomycetes</taxon>
        <taxon>Hypocreomycetidae</taxon>
        <taxon>Hypocreales</taxon>
        <taxon>Nectriaceae</taxon>
        <taxon>Fusarium</taxon>
        <taxon>Fusarium oxysporum species complex</taxon>
    </lineage>
</organism>
<dbReference type="Pfam" id="PF17100">
    <property type="entry name" value="NACHT_N"/>
    <property type="match status" value="1"/>
</dbReference>
<dbReference type="InterPro" id="IPR031359">
    <property type="entry name" value="NACHT_N"/>
</dbReference>
<dbReference type="Proteomes" id="UP000693942">
    <property type="component" value="Unassembled WGS sequence"/>
</dbReference>
<gene>
    <name evidence="4" type="ORF">Forpi1262_v015135</name>
</gene>
<dbReference type="Pfam" id="PF17106">
    <property type="entry name" value="NACHT_sigma"/>
    <property type="match status" value="1"/>
</dbReference>
<evidence type="ECO:0000313" key="4">
    <source>
        <dbReference type="EMBL" id="KAG7424200.1"/>
    </source>
</evidence>
<evidence type="ECO:0000259" key="2">
    <source>
        <dbReference type="Pfam" id="PF17100"/>
    </source>
</evidence>
<evidence type="ECO:0000256" key="1">
    <source>
        <dbReference type="SAM" id="MobiDB-lite"/>
    </source>
</evidence>
<evidence type="ECO:0000313" key="5">
    <source>
        <dbReference type="Proteomes" id="UP000693942"/>
    </source>
</evidence>
<accession>A0A8J5PQ46</accession>
<protein>
    <recommendedName>
        <fullName evidence="6">NWD NACHT-NTPase N-terminal domain-containing protein</fullName>
    </recommendedName>
</protein>
<evidence type="ECO:0008006" key="6">
    <source>
        <dbReference type="Google" id="ProtNLM"/>
    </source>
</evidence>
<feature type="region of interest" description="Disordered" evidence="1">
    <location>
        <begin position="14"/>
        <end position="66"/>
    </location>
</feature>
<comment type="caution">
    <text evidence="4">The sequence shown here is derived from an EMBL/GenBank/DDBJ whole genome shotgun (WGS) entry which is preliminary data.</text>
</comment>
<dbReference type="EMBL" id="JAELUR010000014">
    <property type="protein sequence ID" value="KAG7424200.1"/>
    <property type="molecule type" value="Genomic_DNA"/>
</dbReference>
<name>A0A8J5PQ46_FUSOX</name>
<dbReference type="AlphaFoldDB" id="A0A8J5PQ46"/>
<evidence type="ECO:0000259" key="3">
    <source>
        <dbReference type="Pfam" id="PF17106"/>
    </source>
</evidence>
<feature type="domain" description="NWD NACHT-NTPase N-terminal" evidence="2">
    <location>
        <begin position="83"/>
        <end position="313"/>
    </location>
</feature>
<reference evidence="4" key="1">
    <citation type="submission" date="2021-04" db="EMBL/GenBank/DDBJ databases">
        <title>First draft genome resource for Brassicaceae pathogens Fusarium oxysporum f. sp. raphani and Fusarium oxysporum f. sp. rapae.</title>
        <authorList>
            <person name="Asai S."/>
        </authorList>
    </citation>
    <scope>NUCLEOTIDE SEQUENCE</scope>
    <source>
        <strain evidence="4">Tf1262</strain>
    </source>
</reference>
<proteinExistence type="predicted"/>